<dbReference type="PANTHER" id="PTHR43731:SF14">
    <property type="entry name" value="PRESENILIN-ASSOCIATED RHOMBOID-LIKE PROTEIN, MITOCHONDRIAL"/>
    <property type="match status" value="1"/>
</dbReference>
<feature type="transmembrane region" description="Helical" evidence="7">
    <location>
        <begin position="70"/>
        <end position="90"/>
    </location>
</feature>
<dbReference type="Proteomes" id="UP000529417">
    <property type="component" value="Unassembled WGS sequence"/>
</dbReference>
<feature type="transmembrane region" description="Helical" evidence="7">
    <location>
        <begin position="126"/>
        <end position="145"/>
    </location>
</feature>
<reference evidence="9 10" key="1">
    <citation type="journal article" date="2000" name="Arch. Microbiol.">
        <title>Rhodobaca bogoriensis gen. nov. and sp. nov., an alkaliphilic purple nonsulfur bacterium from African Rift Valley soda lakes.</title>
        <authorList>
            <person name="Milford A.D."/>
            <person name="Achenbach L.A."/>
            <person name="Jung D.O."/>
            <person name="Madigan M.T."/>
        </authorList>
    </citation>
    <scope>NUCLEOTIDE SEQUENCE [LARGE SCALE GENOMIC DNA]</scope>
    <source>
        <strain evidence="9 10">2376</strain>
    </source>
</reference>
<evidence type="ECO:0000313" key="10">
    <source>
        <dbReference type="Proteomes" id="UP000529417"/>
    </source>
</evidence>
<gene>
    <name evidence="9" type="ORF">HUK65_12475</name>
</gene>
<keyword evidence="5 7" id="KW-1133">Transmembrane helix</keyword>
<evidence type="ECO:0000256" key="3">
    <source>
        <dbReference type="ARBA" id="ARBA00022692"/>
    </source>
</evidence>
<dbReference type="EMBL" id="JACBXS010000025">
    <property type="protein sequence ID" value="NYS25808.1"/>
    <property type="molecule type" value="Genomic_DNA"/>
</dbReference>
<evidence type="ECO:0000256" key="7">
    <source>
        <dbReference type="SAM" id="Phobius"/>
    </source>
</evidence>
<dbReference type="InterPro" id="IPR035952">
    <property type="entry name" value="Rhomboid-like_sf"/>
</dbReference>
<comment type="caution">
    <text evidence="9">The sequence shown here is derived from an EMBL/GenBank/DDBJ whole genome shotgun (WGS) entry which is preliminary data.</text>
</comment>
<comment type="similarity">
    <text evidence="2">Belongs to the peptidase S54 family.</text>
</comment>
<feature type="domain" description="Peptidase S54 rhomboid" evidence="8">
    <location>
        <begin position="65"/>
        <end position="211"/>
    </location>
</feature>
<feature type="transmembrane region" description="Helical" evidence="7">
    <location>
        <begin position="256"/>
        <end position="277"/>
    </location>
</feature>
<dbReference type="Pfam" id="PF01694">
    <property type="entry name" value="Rhomboid"/>
    <property type="match status" value="1"/>
</dbReference>
<evidence type="ECO:0000256" key="1">
    <source>
        <dbReference type="ARBA" id="ARBA00004141"/>
    </source>
</evidence>
<proteinExistence type="inferred from homology"/>
<evidence type="ECO:0000256" key="4">
    <source>
        <dbReference type="ARBA" id="ARBA00022801"/>
    </source>
</evidence>
<evidence type="ECO:0000256" key="5">
    <source>
        <dbReference type="ARBA" id="ARBA00022989"/>
    </source>
</evidence>
<dbReference type="GO" id="GO:0004252">
    <property type="term" value="F:serine-type endopeptidase activity"/>
    <property type="evidence" value="ECO:0007669"/>
    <property type="project" value="InterPro"/>
</dbReference>
<feature type="transmembrane region" description="Helical" evidence="7">
    <location>
        <begin position="18"/>
        <end position="37"/>
    </location>
</feature>
<keyword evidence="10" id="KW-1185">Reference proteome</keyword>
<dbReference type="GO" id="GO:0016020">
    <property type="term" value="C:membrane"/>
    <property type="evidence" value="ECO:0007669"/>
    <property type="project" value="UniProtKB-SubCell"/>
</dbReference>
<feature type="transmembrane region" description="Helical" evidence="7">
    <location>
        <begin position="102"/>
        <end position="120"/>
    </location>
</feature>
<keyword evidence="9" id="KW-0645">Protease</keyword>
<dbReference type="AlphaFoldDB" id="A0A7Z0L1C6"/>
<keyword evidence="6 7" id="KW-0472">Membrane</keyword>
<dbReference type="RefSeq" id="WP_179906606.1">
    <property type="nucleotide sequence ID" value="NZ_JACBXS010000025.1"/>
</dbReference>
<evidence type="ECO:0000313" key="9">
    <source>
        <dbReference type="EMBL" id="NYS25808.1"/>
    </source>
</evidence>
<protein>
    <submittedName>
        <fullName evidence="9">Rhomboid family intramembrane serine protease</fullName>
    </submittedName>
</protein>
<accession>A0A7Z0L1C6</accession>
<feature type="transmembrane region" description="Helical" evidence="7">
    <location>
        <begin position="152"/>
        <end position="171"/>
    </location>
</feature>
<dbReference type="SUPFAM" id="SSF144091">
    <property type="entry name" value="Rhomboid-like"/>
    <property type="match status" value="1"/>
</dbReference>
<keyword evidence="4" id="KW-0378">Hydrolase</keyword>
<sequence length="278" mass="30084">MILVLGDSNPTHHIRRPWVNWGLIVGCVVLFFVNPSYQDYGLTPAELHLAVLEPGQGAALQVAPTLVSYMFLHASLLHLGGNMLVLWVFGDNIEDAMGHWRYALFFVLAGIAGGVAEAALGATPDIPVVGASGAIAGVMGAYLLLHPRARVLVLLAFRLPIVIPASLFVGLHVGFDLLAVLLPAEDPEMLVAFWAHLGGFAAGLGLLLALRYRDVPLFQPASRYPDQPFGRWGRFLIDLGHARDAGAGPVPMTRRVIFGVKSVLYLLVIWVLVEMFLV</sequence>
<evidence type="ECO:0000256" key="2">
    <source>
        <dbReference type="ARBA" id="ARBA00009045"/>
    </source>
</evidence>
<dbReference type="PANTHER" id="PTHR43731">
    <property type="entry name" value="RHOMBOID PROTEASE"/>
    <property type="match status" value="1"/>
</dbReference>
<evidence type="ECO:0000256" key="6">
    <source>
        <dbReference type="ARBA" id="ARBA00023136"/>
    </source>
</evidence>
<feature type="transmembrane region" description="Helical" evidence="7">
    <location>
        <begin position="191"/>
        <end position="210"/>
    </location>
</feature>
<organism evidence="9 10">
    <name type="scientific">Rhabdonatronobacter sediminivivens</name>
    <dbReference type="NCBI Taxonomy" id="2743469"/>
    <lineage>
        <taxon>Bacteria</taxon>
        <taxon>Pseudomonadati</taxon>
        <taxon>Pseudomonadota</taxon>
        <taxon>Alphaproteobacteria</taxon>
        <taxon>Rhodobacterales</taxon>
        <taxon>Paracoccaceae</taxon>
        <taxon>Rhabdonatronobacter</taxon>
    </lineage>
</organism>
<name>A0A7Z0L1C6_9RHOB</name>
<dbReference type="InterPro" id="IPR022764">
    <property type="entry name" value="Peptidase_S54_rhomboid_dom"/>
</dbReference>
<comment type="subcellular location">
    <subcellularLocation>
        <location evidence="1">Membrane</location>
        <topology evidence="1">Multi-pass membrane protein</topology>
    </subcellularLocation>
</comment>
<dbReference type="Gene3D" id="1.20.1540.10">
    <property type="entry name" value="Rhomboid-like"/>
    <property type="match status" value="1"/>
</dbReference>
<dbReference type="GO" id="GO:0006508">
    <property type="term" value="P:proteolysis"/>
    <property type="evidence" value="ECO:0007669"/>
    <property type="project" value="UniProtKB-KW"/>
</dbReference>
<evidence type="ECO:0000259" key="8">
    <source>
        <dbReference type="Pfam" id="PF01694"/>
    </source>
</evidence>
<dbReference type="InterPro" id="IPR050925">
    <property type="entry name" value="Rhomboid_protease_S54"/>
</dbReference>
<keyword evidence="3 7" id="KW-0812">Transmembrane</keyword>